<dbReference type="NCBIfam" id="TIGR02116">
    <property type="entry name" value="toxin_Txe_YoeB"/>
    <property type="match status" value="1"/>
</dbReference>
<dbReference type="Proteomes" id="UP000061809">
    <property type="component" value="Chromosome"/>
</dbReference>
<dbReference type="GO" id="GO:0004519">
    <property type="term" value="F:endonuclease activity"/>
    <property type="evidence" value="ECO:0007669"/>
    <property type="project" value="UniProtKB-KW"/>
</dbReference>
<dbReference type="EMBL" id="VVYV01000002">
    <property type="protein sequence ID" value="KAA5423398.1"/>
    <property type="molecule type" value="Genomic_DNA"/>
</dbReference>
<dbReference type="GO" id="GO:0045892">
    <property type="term" value="P:negative regulation of DNA-templated transcription"/>
    <property type="evidence" value="ECO:0007669"/>
    <property type="project" value="TreeGrafter"/>
</dbReference>
<reference evidence="7 9" key="1">
    <citation type="journal article" date="2015" name="Science">
        <title>Genetic determinants of in vivo fitness and diet responsiveness in multiple human gut Bacteroides.</title>
        <authorList>
            <person name="Wu M."/>
            <person name="McNulty N.P."/>
            <person name="Rodionov D.A."/>
            <person name="Khoroshkin M.S."/>
            <person name="Griffin N.W."/>
            <person name="Cheng J."/>
            <person name="Latreille P."/>
            <person name="Kerstetter R.A."/>
            <person name="Terrapon N."/>
            <person name="Henrissat B."/>
            <person name="Osterman A.L."/>
            <person name="Gordon J.I."/>
        </authorList>
    </citation>
    <scope>NUCLEOTIDE SEQUENCE [LARGE SCALE GENOMIC DNA]</scope>
    <source>
        <strain evidence="7 9">WH2</strain>
    </source>
</reference>
<evidence type="ECO:0000313" key="9">
    <source>
        <dbReference type="Proteomes" id="UP000061809"/>
    </source>
</evidence>
<dbReference type="PANTHER" id="PTHR38039">
    <property type="entry name" value="TOXIN YOEB"/>
    <property type="match status" value="1"/>
</dbReference>
<evidence type="ECO:0000256" key="6">
    <source>
        <dbReference type="ARBA" id="ARBA00030388"/>
    </source>
</evidence>
<dbReference type="PANTHER" id="PTHR38039:SF1">
    <property type="entry name" value="TOXIN YOEB"/>
    <property type="match status" value="1"/>
</dbReference>
<dbReference type="InterPro" id="IPR009614">
    <property type="entry name" value="YoeB_toxin"/>
</dbReference>
<evidence type="ECO:0000313" key="10">
    <source>
        <dbReference type="Proteomes" id="UP000448877"/>
    </source>
</evidence>
<comment type="similarity">
    <text evidence="1">Belongs to the YoeB family.</text>
</comment>
<evidence type="ECO:0000256" key="2">
    <source>
        <dbReference type="ARBA" id="ARBA00022649"/>
    </source>
</evidence>
<evidence type="ECO:0000256" key="1">
    <source>
        <dbReference type="ARBA" id="ARBA00008172"/>
    </source>
</evidence>
<sequence>MKVIFTPLAMEQWEYWKKTNPNIAKRIKRILLDIREHPYTGIAKPEPLKYDLMGKWSRRINEEHRIIYSVNDDRVEIDILSMRYHYSKK</sequence>
<dbReference type="AlphaFoldDB" id="A0A0P0FXI6"/>
<evidence type="ECO:0000256" key="4">
    <source>
        <dbReference type="ARBA" id="ARBA00022759"/>
    </source>
</evidence>
<proteinExistence type="inferred from homology"/>
<organism evidence="7 9">
    <name type="scientific">Bacteroides cellulosilyticus</name>
    <dbReference type="NCBI Taxonomy" id="246787"/>
    <lineage>
        <taxon>Bacteria</taxon>
        <taxon>Pseudomonadati</taxon>
        <taxon>Bacteroidota</taxon>
        <taxon>Bacteroidia</taxon>
        <taxon>Bacteroidales</taxon>
        <taxon>Bacteroidaceae</taxon>
        <taxon>Bacteroides</taxon>
    </lineage>
</organism>
<dbReference type="InterPro" id="IPR035093">
    <property type="entry name" value="RelE/ParE_toxin_dom_sf"/>
</dbReference>
<dbReference type="eggNOG" id="COG4115">
    <property type="taxonomic scope" value="Bacteria"/>
</dbReference>
<keyword evidence="5 7" id="KW-0378">Hydrolase</keyword>
<dbReference type="GO" id="GO:0016787">
    <property type="term" value="F:hydrolase activity"/>
    <property type="evidence" value="ECO:0007669"/>
    <property type="project" value="UniProtKB-KW"/>
</dbReference>
<dbReference type="Pfam" id="PF06769">
    <property type="entry name" value="YoeB_toxin"/>
    <property type="match status" value="1"/>
</dbReference>
<dbReference type="Proteomes" id="UP000448877">
    <property type="component" value="Unassembled WGS sequence"/>
</dbReference>
<protein>
    <recommendedName>
        <fullName evidence="6">Putative mRNA interferase YoeB</fullName>
    </recommendedName>
</protein>
<dbReference type="RefSeq" id="WP_029427925.1">
    <property type="nucleotide sequence ID" value="NZ_CABMLT010000006.1"/>
</dbReference>
<dbReference type="KEGG" id="bcel:BcellWH2_01592"/>
<dbReference type="Gene3D" id="3.30.2310.20">
    <property type="entry name" value="RelE-like"/>
    <property type="match status" value="1"/>
</dbReference>
<dbReference type="STRING" id="246787.BcellWH2_01592"/>
<gene>
    <name evidence="7" type="primary">yoeB_1</name>
    <name evidence="7" type="ORF">BcellWH2_01592</name>
    <name evidence="8" type="ORF">F2Y81_02155</name>
</gene>
<evidence type="ECO:0000313" key="8">
    <source>
        <dbReference type="EMBL" id="KAA5423398.1"/>
    </source>
</evidence>
<dbReference type="GO" id="GO:0006401">
    <property type="term" value="P:RNA catabolic process"/>
    <property type="evidence" value="ECO:0007669"/>
    <property type="project" value="InterPro"/>
</dbReference>
<evidence type="ECO:0000313" key="7">
    <source>
        <dbReference type="EMBL" id="ALJ58846.1"/>
    </source>
</evidence>
<keyword evidence="3" id="KW-0540">Nuclease</keyword>
<dbReference type="EMBL" id="CP012801">
    <property type="protein sequence ID" value="ALJ58846.1"/>
    <property type="molecule type" value="Genomic_DNA"/>
</dbReference>
<evidence type="ECO:0000256" key="3">
    <source>
        <dbReference type="ARBA" id="ARBA00022722"/>
    </source>
</evidence>
<keyword evidence="4" id="KW-0255">Endonuclease</keyword>
<evidence type="ECO:0000256" key="5">
    <source>
        <dbReference type="ARBA" id="ARBA00022801"/>
    </source>
</evidence>
<dbReference type="PATRIC" id="fig|246787.4.peg.1637"/>
<reference evidence="8 10" key="2">
    <citation type="journal article" date="2019" name="Nat. Med.">
        <title>A library of human gut bacterial isolates paired with longitudinal multiomics data enables mechanistic microbiome research.</title>
        <authorList>
            <person name="Poyet M."/>
            <person name="Groussin M."/>
            <person name="Gibbons S.M."/>
            <person name="Avila-Pacheco J."/>
            <person name="Jiang X."/>
            <person name="Kearney S.M."/>
            <person name="Perrotta A.R."/>
            <person name="Berdy B."/>
            <person name="Zhao S."/>
            <person name="Lieberman T.D."/>
            <person name="Swanson P.K."/>
            <person name="Smith M."/>
            <person name="Roesemann S."/>
            <person name="Alexander J.E."/>
            <person name="Rich S.A."/>
            <person name="Livny J."/>
            <person name="Vlamakis H."/>
            <person name="Clish C."/>
            <person name="Bullock K."/>
            <person name="Deik A."/>
            <person name="Scott J."/>
            <person name="Pierce K.A."/>
            <person name="Xavier R.J."/>
            <person name="Alm E.J."/>
        </authorList>
    </citation>
    <scope>NUCLEOTIDE SEQUENCE [LARGE SCALE GENOMIC DNA]</scope>
    <source>
        <strain evidence="8 10">BIOML-A6</strain>
    </source>
</reference>
<dbReference type="SUPFAM" id="SSF143011">
    <property type="entry name" value="RelE-like"/>
    <property type="match status" value="1"/>
</dbReference>
<name>A0A0P0FXI6_9BACE</name>
<keyword evidence="2" id="KW-1277">Toxin-antitoxin system</keyword>
<dbReference type="GeneID" id="66306969"/>
<accession>A0A0P0FXI6</accession>